<evidence type="ECO:0000313" key="8">
    <source>
        <dbReference type="EMBL" id="NYD56132.1"/>
    </source>
</evidence>
<proteinExistence type="inferred from homology"/>
<dbReference type="InterPro" id="IPR030395">
    <property type="entry name" value="GP_PDE_dom"/>
</dbReference>
<organism evidence="8 9">
    <name type="scientific">Nocardioides marinisabuli</name>
    <dbReference type="NCBI Taxonomy" id="419476"/>
    <lineage>
        <taxon>Bacteria</taxon>
        <taxon>Bacillati</taxon>
        <taxon>Actinomycetota</taxon>
        <taxon>Actinomycetes</taxon>
        <taxon>Propionibacteriales</taxon>
        <taxon>Nocardioidaceae</taxon>
        <taxon>Nocardioides</taxon>
    </lineage>
</organism>
<gene>
    <name evidence="8" type="ORF">BKA08_000370</name>
</gene>
<comment type="similarity">
    <text evidence="1">Belongs to the glycerophosphoryl diester phosphodiesterase family.</text>
</comment>
<dbReference type="RefSeq" id="WP_179614071.1">
    <property type="nucleotide sequence ID" value="NZ_CP059163.1"/>
</dbReference>
<evidence type="ECO:0000256" key="3">
    <source>
        <dbReference type="ARBA" id="ARBA00022729"/>
    </source>
</evidence>
<dbReference type="PANTHER" id="PTHR43620">
    <property type="entry name" value="GLYCEROPHOSPHORYL DIESTER PHOSPHODIESTERASE"/>
    <property type="match status" value="1"/>
</dbReference>
<dbReference type="EC" id="3.1.4.46" evidence="2"/>
<evidence type="ECO:0000256" key="2">
    <source>
        <dbReference type="ARBA" id="ARBA00012247"/>
    </source>
</evidence>
<evidence type="ECO:0000256" key="5">
    <source>
        <dbReference type="ARBA" id="ARBA00022801"/>
    </source>
</evidence>
<dbReference type="AlphaFoldDB" id="A0A7Y9EY84"/>
<dbReference type="Gene3D" id="3.20.20.190">
    <property type="entry name" value="Phosphatidylinositol (PI) phosphodiesterase"/>
    <property type="match status" value="1"/>
</dbReference>
<dbReference type="Proteomes" id="UP000516957">
    <property type="component" value="Unassembled WGS sequence"/>
</dbReference>
<evidence type="ECO:0000313" key="9">
    <source>
        <dbReference type="Proteomes" id="UP000516957"/>
    </source>
</evidence>
<evidence type="ECO:0000259" key="7">
    <source>
        <dbReference type="PROSITE" id="PS51704"/>
    </source>
</evidence>
<dbReference type="GO" id="GO:0042597">
    <property type="term" value="C:periplasmic space"/>
    <property type="evidence" value="ECO:0007669"/>
    <property type="project" value="TreeGrafter"/>
</dbReference>
<keyword evidence="3" id="KW-0732">Signal</keyword>
<reference evidence="8 9" key="1">
    <citation type="submission" date="2020-07" db="EMBL/GenBank/DDBJ databases">
        <title>Sequencing the genomes of 1000 actinobacteria strains.</title>
        <authorList>
            <person name="Klenk H.-P."/>
        </authorList>
    </citation>
    <scope>NUCLEOTIDE SEQUENCE [LARGE SCALE GENOMIC DNA]</scope>
    <source>
        <strain evidence="8 9">DSM 18965</strain>
    </source>
</reference>
<dbReference type="GO" id="GO:0006629">
    <property type="term" value="P:lipid metabolic process"/>
    <property type="evidence" value="ECO:0007669"/>
    <property type="project" value="InterPro"/>
</dbReference>
<protein>
    <recommendedName>
        <fullName evidence="2">glycerophosphodiester phosphodiesterase</fullName>
        <ecNumber evidence="2">3.1.4.46</ecNumber>
    </recommendedName>
</protein>
<keyword evidence="5 8" id="KW-0378">Hydrolase</keyword>
<feature type="domain" description="GP-PDE" evidence="7">
    <location>
        <begin position="19"/>
        <end position="340"/>
    </location>
</feature>
<dbReference type="PANTHER" id="PTHR43620:SF7">
    <property type="entry name" value="GLYCEROPHOSPHODIESTER PHOSPHODIESTERASE GDPD5-RELATED"/>
    <property type="match status" value="1"/>
</dbReference>
<dbReference type="GO" id="GO:0006071">
    <property type="term" value="P:glycerol metabolic process"/>
    <property type="evidence" value="ECO:0007669"/>
    <property type="project" value="UniProtKB-KW"/>
</dbReference>
<name>A0A7Y9EY84_9ACTN</name>
<keyword evidence="4" id="KW-0319">Glycerol metabolism</keyword>
<evidence type="ECO:0000256" key="1">
    <source>
        <dbReference type="ARBA" id="ARBA00007277"/>
    </source>
</evidence>
<dbReference type="PROSITE" id="PS51704">
    <property type="entry name" value="GP_PDE"/>
    <property type="match status" value="1"/>
</dbReference>
<comment type="catalytic activity">
    <reaction evidence="6">
        <text>a sn-glycero-3-phosphodiester + H2O = an alcohol + sn-glycerol 3-phosphate + H(+)</text>
        <dbReference type="Rhea" id="RHEA:12969"/>
        <dbReference type="ChEBI" id="CHEBI:15377"/>
        <dbReference type="ChEBI" id="CHEBI:15378"/>
        <dbReference type="ChEBI" id="CHEBI:30879"/>
        <dbReference type="ChEBI" id="CHEBI:57597"/>
        <dbReference type="ChEBI" id="CHEBI:83408"/>
        <dbReference type="EC" id="3.1.4.46"/>
    </reaction>
</comment>
<comment type="caution">
    <text evidence="8">The sequence shown here is derived from an EMBL/GenBank/DDBJ whole genome shotgun (WGS) entry which is preliminary data.</text>
</comment>
<dbReference type="Pfam" id="PF03009">
    <property type="entry name" value="GDPD"/>
    <property type="match status" value="1"/>
</dbReference>
<keyword evidence="9" id="KW-1185">Reference proteome</keyword>
<dbReference type="InterPro" id="IPR017946">
    <property type="entry name" value="PLC-like_Pdiesterase_TIM-brl"/>
</dbReference>
<dbReference type="GO" id="GO:0008889">
    <property type="term" value="F:glycerophosphodiester phosphodiesterase activity"/>
    <property type="evidence" value="ECO:0007669"/>
    <property type="project" value="UniProtKB-EC"/>
</dbReference>
<accession>A0A7Y9EY84</accession>
<sequence length="353" mass="38157">MTTQMPRPTRRTSSLAVTPAVVAHRGASGYLPEHTLAAYRAAIALGADDIELDLVSTRDGVLLARHEQELSRTTDVADHPELAGLRTTKLVNGVETTGWFADDLTLEQVRRLRARERLAELRPGSAAHDGLHPVPTFDEVLTMVGEESVARGRSIGVMVELKDPAWSAAQGLSLVDPLVADLRRHGLDHARSRVTVMTFEPTALQQLAPLLRVPLVQLLGELDRRPADLAALGDPRTFADLASPAGLAEIERYADGIGARHSLVTRDVAGRMVASDLVRDAHREWLGVHVWTLRAEAAYLPAPFRDQADHGDLAGYATLLLDLGVDGLITDHPDVVVAARDAHSVGPRVRTAS</sequence>
<evidence type="ECO:0000256" key="6">
    <source>
        <dbReference type="ARBA" id="ARBA00047512"/>
    </source>
</evidence>
<dbReference type="SUPFAM" id="SSF51695">
    <property type="entry name" value="PLC-like phosphodiesterases"/>
    <property type="match status" value="1"/>
</dbReference>
<evidence type="ECO:0000256" key="4">
    <source>
        <dbReference type="ARBA" id="ARBA00022798"/>
    </source>
</evidence>
<dbReference type="EMBL" id="JACCBE010000001">
    <property type="protein sequence ID" value="NYD56132.1"/>
    <property type="molecule type" value="Genomic_DNA"/>
</dbReference>